<evidence type="ECO:0000259" key="2">
    <source>
        <dbReference type="Pfam" id="PF00561"/>
    </source>
</evidence>
<sequence>MLNTLSYGTPGDIPLVIVHGLFGSGRNWGVIARRLSDRWHVLTPDMRNHGDSPRSECHGYPELAGDLAELIDAHGGRAHVVGHSMGGKAAMALALMHPERVASLLVADIAPVSYGHSQMPFIEAMRAVDLSRVEKRSDAVAQLAPTVADKSLQSFFTQSLDLKERRWKLNLDALAAEMPKILSFPDLDGHYSGPTLFLSGGQSDYVRPEHRETIRGSFPKARFAKMPQAGHWLHADDPRGFEASVRAFLDAVAKG</sequence>
<dbReference type="EMBL" id="JBDNCH010000002">
    <property type="protein sequence ID" value="MEN9060276.1"/>
    <property type="molecule type" value="Genomic_DNA"/>
</dbReference>
<protein>
    <submittedName>
        <fullName evidence="3">Alpha/beta fold hydrolase</fullName>
    </submittedName>
</protein>
<evidence type="ECO:0000313" key="3">
    <source>
        <dbReference type="EMBL" id="MEN9060276.1"/>
    </source>
</evidence>
<dbReference type="RefSeq" id="WP_347165475.1">
    <property type="nucleotide sequence ID" value="NZ_JBDNCH010000002.1"/>
</dbReference>
<dbReference type="PANTHER" id="PTHR46118:SF4">
    <property type="entry name" value="PROTEIN ABHD11"/>
    <property type="match status" value="1"/>
</dbReference>
<reference evidence="3 4" key="1">
    <citation type="submission" date="2024-05" db="EMBL/GenBank/DDBJ databases">
        <title>Genome sequence of Ponticoccus litoralis KCCM 90028.</title>
        <authorList>
            <person name="Kim J.M."/>
            <person name="Lee J.K."/>
            <person name="Choi B.J."/>
            <person name="Bayburt H."/>
            <person name="Baek J.H."/>
            <person name="Jeon C.O."/>
        </authorList>
    </citation>
    <scope>NUCLEOTIDE SEQUENCE [LARGE SCALE GENOMIC DNA]</scope>
    <source>
        <strain evidence="3 4">KCCM 90028</strain>
    </source>
</reference>
<evidence type="ECO:0000256" key="1">
    <source>
        <dbReference type="ARBA" id="ARBA00022801"/>
    </source>
</evidence>
<dbReference type="Pfam" id="PF00561">
    <property type="entry name" value="Abhydrolase_1"/>
    <property type="match status" value="1"/>
</dbReference>
<dbReference type="PANTHER" id="PTHR46118">
    <property type="entry name" value="PROTEIN ABHD11"/>
    <property type="match status" value="1"/>
</dbReference>
<dbReference type="AlphaFoldDB" id="A0AAW9SIG2"/>
<dbReference type="Proteomes" id="UP001428774">
    <property type="component" value="Unassembled WGS sequence"/>
</dbReference>
<accession>A0AAW9SIG2</accession>
<keyword evidence="4" id="KW-1185">Reference proteome</keyword>
<dbReference type="InterPro" id="IPR000073">
    <property type="entry name" value="AB_hydrolase_1"/>
</dbReference>
<organism evidence="3 4">
    <name type="scientific">Ponticoccus litoralis</name>
    <dbReference type="NCBI Taxonomy" id="422297"/>
    <lineage>
        <taxon>Bacteria</taxon>
        <taxon>Pseudomonadati</taxon>
        <taxon>Pseudomonadota</taxon>
        <taxon>Alphaproteobacteria</taxon>
        <taxon>Rhodobacterales</taxon>
        <taxon>Roseobacteraceae</taxon>
        <taxon>Ponticoccus</taxon>
    </lineage>
</organism>
<proteinExistence type="predicted"/>
<dbReference type="Gene3D" id="3.40.50.1820">
    <property type="entry name" value="alpha/beta hydrolase"/>
    <property type="match status" value="1"/>
</dbReference>
<dbReference type="InterPro" id="IPR029058">
    <property type="entry name" value="AB_hydrolase_fold"/>
</dbReference>
<dbReference type="PRINTS" id="PR00111">
    <property type="entry name" value="ABHYDROLASE"/>
</dbReference>
<name>A0AAW9SIG2_9RHOB</name>
<dbReference type="GO" id="GO:0016787">
    <property type="term" value="F:hydrolase activity"/>
    <property type="evidence" value="ECO:0007669"/>
    <property type="project" value="UniProtKB-KW"/>
</dbReference>
<comment type="caution">
    <text evidence="3">The sequence shown here is derived from an EMBL/GenBank/DDBJ whole genome shotgun (WGS) entry which is preliminary data.</text>
</comment>
<gene>
    <name evidence="3" type="ORF">ABFB10_03740</name>
</gene>
<keyword evidence="1 3" id="KW-0378">Hydrolase</keyword>
<dbReference type="SUPFAM" id="SSF53474">
    <property type="entry name" value="alpha/beta-Hydrolases"/>
    <property type="match status" value="1"/>
</dbReference>
<evidence type="ECO:0000313" key="4">
    <source>
        <dbReference type="Proteomes" id="UP001428774"/>
    </source>
</evidence>
<feature type="domain" description="AB hydrolase-1" evidence="2">
    <location>
        <begin position="14"/>
        <end position="238"/>
    </location>
</feature>